<sequence>MNSIILSDISDIEAISDEETILDDEGRTSSLFYKISLSSRIIYSSFPIEYPKTSPDGVATIFNISGWSACFSDIQYSINGSGGSSHILDSENCVTPVMIRAKIKHYESKNLR</sequence>
<proteinExistence type="predicted"/>
<evidence type="ECO:0000313" key="1">
    <source>
        <dbReference type="EMBL" id="ERZ98508.1"/>
    </source>
</evidence>
<accession>U9SRE3</accession>
<protein>
    <submittedName>
        <fullName evidence="1">Uncharacterized protein</fullName>
    </submittedName>
</protein>
<reference evidence="1" key="1">
    <citation type="submission" date="2013-07" db="EMBL/GenBank/DDBJ databases">
        <title>The genome of an arbuscular mycorrhizal fungus provides insights into the evolution of the oldest plant symbiosis.</title>
        <authorList>
            <consortium name="DOE Joint Genome Institute"/>
            <person name="Tisserant E."/>
            <person name="Malbreil M."/>
            <person name="Kuo A."/>
            <person name="Kohler A."/>
            <person name="Symeonidi A."/>
            <person name="Balestrini R."/>
            <person name="Charron P."/>
            <person name="Duensing N."/>
            <person name="Frei-dit-Frey N."/>
            <person name="Gianinazzi-Pearson V."/>
            <person name="Gilbert B."/>
            <person name="Handa Y."/>
            <person name="Hijri M."/>
            <person name="Kaul R."/>
            <person name="Kawaguchi M."/>
            <person name="Krajinski F."/>
            <person name="Lammers P."/>
            <person name="Lapierre D."/>
            <person name="Masclaux F.G."/>
            <person name="Murat C."/>
            <person name="Morin E."/>
            <person name="Ndikumana S."/>
            <person name="Pagni M."/>
            <person name="Petitpierre D."/>
            <person name="Requena N."/>
            <person name="Rosikiewicz P."/>
            <person name="Riley R."/>
            <person name="Saito K."/>
            <person name="San Clemente H."/>
            <person name="Shapiro H."/>
            <person name="van Tuinen D."/>
            <person name="Becard G."/>
            <person name="Bonfante P."/>
            <person name="Paszkowski U."/>
            <person name="Shachar-Hill Y."/>
            <person name="Young J.P."/>
            <person name="Sanders I.R."/>
            <person name="Henrissat B."/>
            <person name="Rensing S.A."/>
            <person name="Grigoriev I.V."/>
            <person name="Corradi N."/>
            <person name="Roux C."/>
            <person name="Martin F."/>
        </authorList>
    </citation>
    <scope>NUCLEOTIDE SEQUENCE</scope>
    <source>
        <strain evidence="1">DAOM 197198</strain>
    </source>
</reference>
<dbReference type="HOGENOM" id="CLU_2098154_0_0_1"/>
<name>U9SRE3_RHIID</name>
<gene>
    <name evidence="1" type="ORF">GLOINDRAFT_88437</name>
</gene>
<dbReference type="EMBL" id="KI298705">
    <property type="protein sequence ID" value="ERZ98508.1"/>
    <property type="molecule type" value="Genomic_DNA"/>
</dbReference>
<organism evidence="1">
    <name type="scientific">Rhizophagus irregularis (strain DAOM 181602 / DAOM 197198 / MUCL 43194)</name>
    <name type="common">Arbuscular mycorrhizal fungus</name>
    <name type="synonym">Glomus intraradices</name>
    <dbReference type="NCBI Taxonomy" id="747089"/>
    <lineage>
        <taxon>Eukaryota</taxon>
        <taxon>Fungi</taxon>
        <taxon>Fungi incertae sedis</taxon>
        <taxon>Mucoromycota</taxon>
        <taxon>Glomeromycotina</taxon>
        <taxon>Glomeromycetes</taxon>
        <taxon>Glomerales</taxon>
        <taxon>Glomeraceae</taxon>
        <taxon>Rhizophagus</taxon>
    </lineage>
</organism>
<dbReference type="AlphaFoldDB" id="U9SRE3"/>